<evidence type="ECO:0000256" key="1">
    <source>
        <dbReference type="SAM" id="MobiDB-lite"/>
    </source>
</evidence>
<feature type="compositionally biased region" description="Pro residues" evidence="1">
    <location>
        <begin position="74"/>
        <end position="85"/>
    </location>
</feature>
<proteinExistence type="predicted"/>
<feature type="compositionally biased region" description="Basic and acidic residues" evidence="1">
    <location>
        <begin position="102"/>
        <end position="111"/>
    </location>
</feature>
<keyword evidence="3" id="KW-1185">Reference proteome</keyword>
<evidence type="ECO:0008006" key="4">
    <source>
        <dbReference type="Google" id="ProtNLM"/>
    </source>
</evidence>
<evidence type="ECO:0000313" key="2">
    <source>
        <dbReference type="EMBL" id="WPB85310.1"/>
    </source>
</evidence>
<evidence type="ECO:0000313" key="3">
    <source>
        <dbReference type="Proteomes" id="UP001305521"/>
    </source>
</evidence>
<protein>
    <recommendedName>
        <fullName evidence="4">Poly(3-hydroxyalkanoate) polymerase subunit PhaE</fullName>
    </recommendedName>
</protein>
<feature type="region of interest" description="Disordered" evidence="1">
    <location>
        <begin position="52"/>
        <end position="134"/>
    </location>
</feature>
<name>A0ABZ0PI61_9PROT</name>
<dbReference type="EMBL" id="CP137852">
    <property type="protein sequence ID" value="WPB85310.1"/>
    <property type="molecule type" value="Genomic_DNA"/>
</dbReference>
<accession>A0ABZ0PI61</accession>
<reference evidence="2 3" key="1">
    <citation type="submission" date="2023-11" db="EMBL/GenBank/DDBJ databases">
        <title>Arctic aerobic anoxygenic photoheterotroph Sediminicoccus rosea KRV36 adapts its photosynthesis to long days of polar summer.</title>
        <authorList>
            <person name="Tomasch J."/>
            <person name="Kopejtka K."/>
            <person name="Bily T."/>
            <person name="Gardiner A.T."/>
            <person name="Gardian Z."/>
            <person name="Shivaramu S."/>
            <person name="Koblizek M."/>
            <person name="Engelhardt F."/>
            <person name="Kaftan D."/>
        </authorList>
    </citation>
    <scope>NUCLEOTIDE SEQUENCE [LARGE SCALE GENOMIC DNA]</scope>
    <source>
        <strain evidence="2 3">R-30</strain>
    </source>
</reference>
<dbReference type="RefSeq" id="WP_318649276.1">
    <property type="nucleotide sequence ID" value="NZ_CP137852.1"/>
</dbReference>
<feature type="compositionally biased region" description="Basic residues" evidence="1">
    <location>
        <begin position="125"/>
        <end position="134"/>
    </location>
</feature>
<dbReference type="Proteomes" id="UP001305521">
    <property type="component" value="Chromosome"/>
</dbReference>
<sequence length="134" mass="13964">MNSPEDLDRLAADWIALWESELAGLGQDAELAEAWSASVALMAAFWRAQSAQMAAAAKWQAPHEPGTPSSSPAGPAPAQPAPDPGRQPGDGGDDDAAALRARLAELERRLAALEGGPGGGSPDRRKPRAPRRKP</sequence>
<gene>
    <name evidence="2" type="ORF">R9Z33_00205</name>
</gene>
<organism evidence="2 3">
    <name type="scientific">Sediminicoccus rosea</name>
    <dbReference type="NCBI Taxonomy" id="1225128"/>
    <lineage>
        <taxon>Bacteria</taxon>
        <taxon>Pseudomonadati</taxon>
        <taxon>Pseudomonadota</taxon>
        <taxon>Alphaproteobacteria</taxon>
        <taxon>Acetobacterales</taxon>
        <taxon>Roseomonadaceae</taxon>
        <taxon>Sediminicoccus</taxon>
    </lineage>
</organism>